<keyword evidence="2" id="KW-1185">Reference proteome</keyword>
<name>A0ABS4H0I0_9BACL</name>
<reference evidence="1 2" key="1">
    <citation type="submission" date="2021-03" db="EMBL/GenBank/DDBJ databases">
        <title>Genomic Encyclopedia of Type Strains, Phase IV (KMG-IV): sequencing the most valuable type-strain genomes for metagenomic binning, comparative biology and taxonomic classification.</title>
        <authorList>
            <person name="Goeker M."/>
        </authorList>
    </citation>
    <scope>NUCLEOTIDE SEQUENCE [LARGE SCALE GENOMIC DNA]</scope>
    <source>
        <strain evidence="1 2">DSM 23491</strain>
    </source>
</reference>
<comment type="caution">
    <text evidence="1">The sequence shown here is derived from an EMBL/GenBank/DDBJ whole genome shotgun (WGS) entry which is preliminary data.</text>
</comment>
<dbReference type="Proteomes" id="UP001519273">
    <property type="component" value="Unassembled WGS sequence"/>
</dbReference>
<sequence length="43" mass="5267">MDYLVAKWIIRFQNGKQIDHFTKSLYEQLVRNEKNDLKLLMIL</sequence>
<accession>A0ABS4H0I0</accession>
<evidence type="ECO:0000313" key="1">
    <source>
        <dbReference type="EMBL" id="MBP1936020.1"/>
    </source>
</evidence>
<organism evidence="1 2">
    <name type="scientific">Paenibacillus sediminis</name>
    <dbReference type="NCBI Taxonomy" id="664909"/>
    <lineage>
        <taxon>Bacteria</taxon>
        <taxon>Bacillati</taxon>
        <taxon>Bacillota</taxon>
        <taxon>Bacilli</taxon>
        <taxon>Bacillales</taxon>
        <taxon>Paenibacillaceae</taxon>
        <taxon>Paenibacillus</taxon>
    </lineage>
</organism>
<dbReference type="EMBL" id="JAGGKP010000001">
    <property type="protein sequence ID" value="MBP1936020.1"/>
    <property type="molecule type" value="Genomic_DNA"/>
</dbReference>
<protein>
    <submittedName>
        <fullName evidence="1">Uncharacterized protein</fullName>
    </submittedName>
</protein>
<evidence type="ECO:0000313" key="2">
    <source>
        <dbReference type="Proteomes" id="UP001519273"/>
    </source>
</evidence>
<gene>
    <name evidence="1" type="ORF">J2Z20_000881</name>
</gene>
<proteinExistence type="predicted"/>